<name>A0A3D8Y5R1_9BACT</name>
<dbReference type="Proteomes" id="UP000256373">
    <property type="component" value="Unassembled WGS sequence"/>
</dbReference>
<proteinExistence type="predicted"/>
<evidence type="ECO:0000256" key="2">
    <source>
        <dbReference type="ARBA" id="ARBA00004829"/>
    </source>
</evidence>
<evidence type="ECO:0000313" key="11">
    <source>
        <dbReference type="Proteomes" id="UP000256373"/>
    </source>
</evidence>
<dbReference type="AlphaFoldDB" id="A0A3D8Y5R1"/>
<evidence type="ECO:0000256" key="5">
    <source>
        <dbReference type="ARBA" id="ARBA00022989"/>
    </source>
</evidence>
<evidence type="ECO:0000256" key="3">
    <source>
        <dbReference type="ARBA" id="ARBA00022692"/>
    </source>
</evidence>
<dbReference type="GO" id="GO:0016020">
    <property type="term" value="C:membrane"/>
    <property type="evidence" value="ECO:0007669"/>
    <property type="project" value="UniProtKB-SubCell"/>
</dbReference>
<dbReference type="GO" id="GO:0045436">
    <property type="term" value="F:lycopene beta cyclase activity"/>
    <property type="evidence" value="ECO:0007669"/>
    <property type="project" value="UniProtKB-ARBA"/>
</dbReference>
<dbReference type="Pfam" id="PF18916">
    <property type="entry name" value="Lycopene_cyc"/>
    <property type="match status" value="2"/>
</dbReference>
<dbReference type="RefSeq" id="WP_115833234.1">
    <property type="nucleotide sequence ID" value="NZ_QNUL01000025.1"/>
</dbReference>
<dbReference type="GO" id="GO:0016872">
    <property type="term" value="F:intramolecular lyase activity"/>
    <property type="evidence" value="ECO:0007669"/>
    <property type="project" value="InterPro"/>
</dbReference>
<feature type="domain" description="Lycopene cyclase" evidence="9">
    <location>
        <begin position="3"/>
        <end position="95"/>
    </location>
</feature>
<evidence type="ECO:0000313" key="10">
    <source>
        <dbReference type="EMBL" id="REA57743.1"/>
    </source>
</evidence>
<organism evidence="10 11">
    <name type="scientific">Dyadobacter luteus</name>
    <dbReference type="NCBI Taxonomy" id="2259619"/>
    <lineage>
        <taxon>Bacteria</taxon>
        <taxon>Pseudomonadati</taxon>
        <taxon>Bacteroidota</taxon>
        <taxon>Cytophagia</taxon>
        <taxon>Cytophagales</taxon>
        <taxon>Spirosomataceae</taxon>
        <taxon>Dyadobacter</taxon>
    </lineage>
</organism>
<keyword evidence="11" id="KW-1185">Reference proteome</keyword>
<dbReference type="GO" id="GO:0016117">
    <property type="term" value="P:carotenoid biosynthetic process"/>
    <property type="evidence" value="ECO:0007669"/>
    <property type="project" value="UniProtKB-KW"/>
</dbReference>
<dbReference type="OrthoDB" id="5195186at2"/>
<accession>A0A3D8Y5R1</accession>
<evidence type="ECO:0000259" key="9">
    <source>
        <dbReference type="Pfam" id="PF18916"/>
    </source>
</evidence>
<feature type="transmembrane region" description="Helical" evidence="8">
    <location>
        <begin position="78"/>
        <end position="99"/>
    </location>
</feature>
<keyword evidence="4" id="KW-0125">Carotenoid biosynthesis</keyword>
<dbReference type="InterPro" id="IPR017825">
    <property type="entry name" value="Lycopene_cyclase_dom"/>
</dbReference>
<evidence type="ECO:0000256" key="4">
    <source>
        <dbReference type="ARBA" id="ARBA00022746"/>
    </source>
</evidence>
<feature type="transmembrane region" description="Helical" evidence="8">
    <location>
        <begin position="206"/>
        <end position="224"/>
    </location>
</feature>
<feature type="transmembrane region" description="Helical" evidence="8">
    <location>
        <begin position="31"/>
        <end position="48"/>
    </location>
</feature>
<evidence type="ECO:0000256" key="6">
    <source>
        <dbReference type="ARBA" id="ARBA00023136"/>
    </source>
</evidence>
<gene>
    <name evidence="10" type="ORF">DSL64_22675</name>
</gene>
<evidence type="ECO:0000256" key="7">
    <source>
        <dbReference type="ARBA" id="ARBA00023235"/>
    </source>
</evidence>
<dbReference type="NCBIfam" id="TIGR03462">
    <property type="entry name" value="CarR_dom_SF"/>
    <property type="match status" value="1"/>
</dbReference>
<keyword evidence="7" id="KW-0413">Isomerase</keyword>
<evidence type="ECO:0000256" key="1">
    <source>
        <dbReference type="ARBA" id="ARBA00004141"/>
    </source>
</evidence>
<comment type="pathway">
    <text evidence="2">Carotenoid biosynthesis.</text>
</comment>
<sequence>MKYTYLLIDVGAIAVPFLFSFHPKVQLYKKWLFVWAAIFLAAFPFVLWDSYFTEIGVWGFTEKYLIGTKLFGLPIEELLFFVCIPYACLFTYYCFRSLLGTDFRLSHESKITNIILAVILLLGAFFYDKLYTSWTAAGLTVFILIMKYVLKPGWLSLFYYSHMFLLIPFIIVNGILTGTGLDQPVVWYNDSENMTMRILTIPLEDIFYGMLMLMLNTFLFEFFMQKAGVGQQNEVIKINSFWDVVRF</sequence>
<reference evidence="10 11" key="1">
    <citation type="submission" date="2018-07" db="EMBL/GenBank/DDBJ databases">
        <title>Dyadobacter roseus sp. nov., isolated from rose rhizosphere soil.</title>
        <authorList>
            <person name="Chen L."/>
        </authorList>
    </citation>
    <scope>NUCLEOTIDE SEQUENCE [LARGE SCALE GENOMIC DNA]</scope>
    <source>
        <strain evidence="10 11">RS19</strain>
    </source>
</reference>
<feature type="transmembrane region" description="Helical" evidence="8">
    <location>
        <begin position="111"/>
        <end position="127"/>
    </location>
</feature>
<feature type="transmembrane region" description="Helical" evidence="8">
    <location>
        <begin position="6"/>
        <end position="22"/>
    </location>
</feature>
<feature type="transmembrane region" description="Helical" evidence="8">
    <location>
        <begin position="133"/>
        <end position="150"/>
    </location>
</feature>
<evidence type="ECO:0000256" key="8">
    <source>
        <dbReference type="SAM" id="Phobius"/>
    </source>
</evidence>
<keyword evidence="3 8" id="KW-0812">Transmembrane</keyword>
<keyword evidence="6 8" id="KW-0472">Membrane</keyword>
<protein>
    <submittedName>
        <fullName evidence="10">Lycopene cyclase domain-containing protein</fullName>
    </submittedName>
</protein>
<dbReference type="EMBL" id="QNUL01000025">
    <property type="protein sequence ID" value="REA57743.1"/>
    <property type="molecule type" value="Genomic_DNA"/>
</dbReference>
<keyword evidence="5 8" id="KW-1133">Transmembrane helix</keyword>
<feature type="transmembrane region" description="Helical" evidence="8">
    <location>
        <begin position="157"/>
        <end position="176"/>
    </location>
</feature>
<comment type="caution">
    <text evidence="10">The sequence shown here is derived from an EMBL/GenBank/DDBJ whole genome shotgun (WGS) entry which is preliminary data.</text>
</comment>
<feature type="domain" description="Lycopene cyclase" evidence="9">
    <location>
        <begin position="128"/>
        <end position="223"/>
    </location>
</feature>
<comment type="subcellular location">
    <subcellularLocation>
        <location evidence="1">Membrane</location>
        <topology evidence="1">Multi-pass membrane protein</topology>
    </subcellularLocation>
</comment>